<dbReference type="InterPro" id="IPR027417">
    <property type="entry name" value="P-loop_NTPase"/>
</dbReference>
<dbReference type="AlphaFoldDB" id="Q2JCZ0"/>
<dbReference type="PANTHER" id="PTHR22683:SF41">
    <property type="entry name" value="DNA TRANSLOCASE FTSK"/>
    <property type="match status" value="1"/>
</dbReference>
<dbReference type="GO" id="GO:0003677">
    <property type="term" value="F:DNA binding"/>
    <property type="evidence" value="ECO:0007669"/>
    <property type="project" value="InterPro"/>
</dbReference>
<keyword evidence="1 3" id="KW-0547">Nucleotide-binding</keyword>
<evidence type="ECO:0000313" key="7">
    <source>
        <dbReference type="Proteomes" id="UP000001937"/>
    </source>
</evidence>
<evidence type="ECO:0000256" key="2">
    <source>
        <dbReference type="ARBA" id="ARBA00022840"/>
    </source>
</evidence>
<dbReference type="GO" id="GO:0051301">
    <property type="term" value="P:cell division"/>
    <property type="evidence" value="ECO:0007669"/>
    <property type="project" value="UniProtKB-KW"/>
</dbReference>
<reference evidence="6 7" key="1">
    <citation type="journal article" date="2007" name="Genome Res.">
        <title>Genome characteristics of facultatively symbiotic Frankia sp. strains reflect host range and host plant biogeography.</title>
        <authorList>
            <person name="Normand P."/>
            <person name="Lapierre P."/>
            <person name="Tisa L.S."/>
            <person name="Gogarten J.P."/>
            <person name="Alloisio N."/>
            <person name="Bagnarol E."/>
            <person name="Bassi C.A."/>
            <person name="Berry A.M."/>
            <person name="Bickhart D.M."/>
            <person name="Choisne N."/>
            <person name="Couloux A."/>
            <person name="Cournoyer B."/>
            <person name="Cruveiller S."/>
            <person name="Daubin V."/>
            <person name="Demange N."/>
            <person name="Francino M.P."/>
            <person name="Goltsman E."/>
            <person name="Huang Y."/>
            <person name="Kopp O.R."/>
            <person name="Labarre L."/>
            <person name="Lapidus A."/>
            <person name="Lavire C."/>
            <person name="Marechal J."/>
            <person name="Martinez M."/>
            <person name="Mastronunzio J.E."/>
            <person name="Mullin B.C."/>
            <person name="Niemann J."/>
            <person name="Pujic P."/>
            <person name="Rawnsley T."/>
            <person name="Rouy Z."/>
            <person name="Schenowitz C."/>
            <person name="Sellstedt A."/>
            <person name="Tavares F."/>
            <person name="Tomkins J.P."/>
            <person name="Vallenet D."/>
            <person name="Valverde C."/>
            <person name="Wall L.G."/>
            <person name="Wang Y."/>
            <person name="Medigue C."/>
            <person name="Benson D.R."/>
        </authorList>
    </citation>
    <scope>NUCLEOTIDE SEQUENCE [LARGE SCALE GENOMIC DNA]</scope>
    <source>
        <strain evidence="7">DSM 45818 / CECT 9043 / CcI3</strain>
    </source>
</reference>
<organism evidence="6 7">
    <name type="scientific">Frankia casuarinae (strain DSM 45818 / CECT 9043 / HFP020203 / CcI3)</name>
    <dbReference type="NCBI Taxonomy" id="106370"/>
    <lineage>
        <taxon>Bacteria</taxon>
        <taxon>Bacillati</taxon>
        <taxon>Actinomycetota</taxon>
        <taxon>Actinomycetes</taxon>
        <taxon>Frankiales</taxon>
        <taxon>Frankiaceae</taxon>
        <taxon>Frankia</taxon>
    </lineage>
</organism>
<feature type="region of interest" description="Disordered" evidence="4">
    <location>
        <begin position="382"/>
        <end position="415"/>
    </location>
</feature>
<dbReference type="InterPro" id="IPR050206">
    <property type="entry name" value="FtsK/SpoIIIE/SftA"/>
</dbReference>
<dbReference type="EMBL" id="CP000249">
    <property type="protein sequence ID" value="ABD10852.1"/>
    <property type="molecule type" value="Genomic_DNA"/>
</dbReference>
<protein>
    <submittedName>
        <fullName evidence="6">Cell divisionFtsK/SpoIIIE</fullName>
    </submittedName>
</protein>
<evidence type="ECO:0000259" key="5">
    <source>
        <dbReference type="PROSITE" id="PS50901"/>
    </source>
</evidence>
<accession>Q2JCZ0</accession>
<dbReference type="STRING" id="106370.Francci3_1475"/>
<gene>
    <name evidence="6" type="ordered locus">Francci3_1475</name>
</gene>
<dbReference type="PROSITE" id="PS50901">
    <property type="entry name" value="FTSK"/>
    <property type="match status" value="1"/>
</dbReference>
<dbReference type="HOGENOM" id="CLU_008270_1_0_11"/>
<dbReference type="Gene3D" id="3.40.50.300">
    <property type="entry name" value="P-loop containing nucleotide triphosphate hydrolases"/>
    <property type="match status" value="2"/>
</dbReference>
<dbReference type="PANTHER" id="PTHR22683">
    <property type="entry name" value="SPORULATION PROTEIN RELATED"/>
    <property type="match status" value="1"/>
</dbReference>
<dbReference type="Pfam" id="PF01580">
    <property type="entry name" value="FtsK_SpoIIIE"/>
    <property type="match status" value="1"/>
</dbReference>
<keyword evidence="6" id="KW-0132">Cell division</keyword>
<evidence type="ECO:0000256" key="1">
    <source>
        <dbReference type="ARBA" id="ARBA00022741"/>
    </source>
</evidence>
<feature type="binding site" evidence="3">
    <location>
        <begin position="529"/>
        <end position="536"/>
    </location>
    <ligand>
        <name>ATP</name>
        <dbReference type="ChEBI" id="CHEBI:30616"/>
    </ligand>
</feature>
<dbReference type="SUPFAM" id="SSF52540">
    <property type="entry name" value="P-loop containing nucleoside triphosphate hydrolases"/>
    <property type="match status" value="1"/>
</dbReference>
<keyword evidence="6" id="KW-0131">Cell cycle</keyword>
<keyword evidence="2 3" id="KW-0067">ATP-binding</keyword>
<dbReference type="eggNOG" id="COG1674">
    <property type="taxonomic scope" value="Bacteria"/>
</dbReference>
<evidence type="ECO:0000256" key="4">
    <source>
        <dbReference type="SAM" id="MobiDB-lite"/>
    </source>
</evidence>
<dbReference type="Proteomes" id="UP000001937">
    <property type="component" value="Chromosome"/>
</dbReference>
<proteinExistence type="predicted"/>
<feature type="domain" description="FtsK" evidence="5">
    <location>
        <begin position="511"/>
        <end position="718"/>
    </location>
</feature>
<feature type="compositionally biased region" description="Low complexity" evidence="4">
    <location>
        <begin position="120"/>
        <end position="132"/>
    </location>
</feature>
<evidence type="ECO:0000313" key="6">
    <source>
        <dbReference type="EMBL" id="ABD10852.1"/>
    </source>
</evidence>
<dbReference type="GO" id="GO:0005524">
    <property type="term" value="F:ATP binding"/>
    <property type="evidence" value="ECO:0007669"/>
    <property type="project" value="UniProtKB-UniRule"/>
</dbReference>
<evidence type="ECO:0000256" key="3">
    <source>
        <dbReference type="PROSITE-ProRule" id="PRU00289"/>
    </source>
</evidence>
<feature type="region of interest" description="Disordered" evidence="4">
    <location>
        <begin position="826"/>
        <end position="853"/>
    </location>
</feature>
<sequence>MARSGGPGVAVVRNGQAAGGCTDNVADVVACFRPAMSLCPDRRAGRPVRPVGAFWDVCSVGRVMVVGGLDAEHGNTQCGEVDVSGTRRARTLVAGIQSSLGAALALADRLDEQADRIETEVGSGASGKAGASGKVGGPGESGAGRLDVAGELARAAVIARSRARGFAGASWAAPDWRHGPFGVAPVGDRARFRPALWQVGQVIVPPDDPTAQHRTVPLAIPLLDGLNLRIETTRSSRPAAVDLVRGLLTRVLAAAPAGWVRLVVYDPHEFGAGLAGFAPLRAAGVATPTLTTRARLEEVLAELSAEVGRITVDRLGGRFDSLREREEAGLPRSEPWRVLVLLGEPRLHDEGARALAAIAAQGPSCGVVVISIVEVRPSGVEPVLGGSRDDPDAVTPLDPDVGGLGADEDEDSVTEPLPRSVVFTAVELLADRPGWRGAAAGGWRTSLTGLLRVELDPPPHSMLVAAVAAQVAAAATREAARPPAISDMLPRGLWEFDSAAGVGVEVAQGPDGPVGFTFDDDTVHALVGGQAGSGKSTLLLDVIYGIAARYGPDQVRFHLLDFKEGLEFAQFAAGPTDPFYLPHADTVGIESDREFGVAVLRAVREQMRRRAVAMRAVGARDLRGLRAADRSSAWPRIIVVVDEFQVMLTPMDSVAREAVAHLEVLARQGRAYGVHLLLASQTLSGIDALDATAGKRGSIFGQFALRVALRTSISESRVLLSTANEAAGALSGVGEAIVNRRNGHPAGNELVRVAFPDPAAIGVLRGRLAATTARSVPNARPPRVFAGHAPAVLDDNPIYQALDGRPAPTAVEAVAAEAIIGDGGETGPSLLAGDASPGRACGSGSGSGDGAENDVDPLALVGVPLDLAPPAVGVRLAALPGRHLAVLGPLRREAVGILQAAAASVAAQVPAGGLVVEIIVAEPMALAAAEVLAARVRRAGHPVRVADVTGLRSVLAGAADETRVREESALTGSVGPVAPPLRLVVVFAMDAGRAGLEARDPVTRRTGLDDLRTLTRRGPAQRVHLLGWWRGVSRLAEDLGPGNRDDIAAWVAAGVPGSDLFVLAGHRSVTGGTMPNRAVLFDRHVQAEPRTVVPFAPLDQG</sequence>
<dbReference type="InterPro" id="IPR002543">
    <property type="entry name" value="FtsK_dom"/>
</dbReference>
<keyword evidence="7" id="KW-1185">Reference proteome</keyword>
<name>Q2JCZ0_FRACC</name>
<feature type="region of interest" description="Disordered" evidence="4">
    <location>
        <begin position="120"/>
        <end position="139"/>
    </location>
</feature>
<dbReference type="CDD" id="cd01127">
    <property type="entry name" value="TrwB_TraG_TraD_VirD4"/>
    <property type="match status" value="1"/>
</dbReference>
<dbReference type="KEGG" id="fra:Francci3_1475"/>